<dbReference type="Ensembl" id="ENSOMYT00000091941.2">
    <property type="protein sequence ID" value="ENSOMYP00000084404.1"/>
    <property type="gene ID" value="ENSOMYG00000038941.2"/>
</dbReference>
<evidence type="ECO:0000256" key="1">
    <source>
        <dbReference type="ARBA" id="ARBA00004479"/>
    </source>
</evidence>
<keyword evidence="6 8" id="KW-1133">Transmembrane helix</keyword>
<proteinExistence type="inferred from homology"/>
<keyword evidence="4 8" id="KW-0812">Transmembrane</keyword>
<evidence type="ECO:0000256" key="5">
    <source>
        <dbReference type="ARBA" id="ARBA00022729"/>
    </source>
</evidence>
<dbReference type="Proteomes" id="UP000694395">
    <property type="component" value="Chromosome 18"/>
</dbReference>
<sequence length="136" mass="14680">CCRGDWCVLYIHIMYCISPAGHSEAQCDGCVEYCCGGSPPFCCSYYAYMGDVLSGTAISGIVFGVVFLMGALAAFFLCVCMCVKNGRGARVDVFNTSYINTVSQGYPGEADLGSDYEGWPLLAVPGGHYNRTWPRC</sequence>
<name>A0A8C7TQM6_ONCMY</name>
<evidence type="ECO:0000256" key="3">
    <source>
        <dbReference type="ARBA" id="ARBA00016494"/>
    </source>
</evidence>
<dbReference type="AlphaFoldDB" id="A0A8C7TQM6"/>
<dbReference type="InterPro" id="IPR022640">
    <property type="entry name" value="CYYR1"/>
</dbReference>
<dbReference type="GeneTree" id="ENSGT00940000167257"/>
<keyword evidence="5" id="KW-0732">Signal</keyword>
<reference evidence="9" key="3">
    <citation type="submission" date="2025-09" db="UniProtKB">
        <authorList>
            <consortium name="Ensembl"/>
        </authorList>
    </citation>
    <scope>IDENTIFICATION</scope>
</reference>
<dbReference type="PANTHER" id="PTHR38490:SF1">
    <property type="entry name" value="CYSTEINE AND TYROSINE-RICH PROTEIN 1"/>
    <property type="match status" value="1"/>
</dbReference>
<accession>A0A8C7TQM6</accession>
<evidence type="ECO:0000256" key="7">
    <source>
        <dbReference type="ARBA" id="ARBA00023136"/>
    </source>
</evidence>
<evidence type="ECO:0000256" key="2">
    <source>
        <dbReference type="ARBA" id="ARBA00009401"/>
    </source>
</evidence>
<evidence type="ECO:0000313" key="10">
    <source>
        <dbReference type="Proteomes" id="UP000694395"/>
    </source>
</evidence>
<keyword evidence="10" id="KW-1185">Reference proteome</keyword>
<keyword evidence="7 8" id="KW-0472">Membrane</keyword>
<comment type="similarity">
    <text evidence="2">Belongs to the CYYR1 family.</text>
</comment>
<evidence type="ECO:0000256" key="8">
    <source>
        <dbReference type="SAM" id="Phobius"/>
    </source>
</evidence>
<dbReference type="GO" id="GO:0016020">
    <property type="term" value="C:membrane"/>
    <property type="evidence" value="ECO:0007669"/>
    <property type="project" value="UniProtKB-SubCell"/>
</dbReference>
<evidence type="ECO:0000256" key="4">
    <source>
        <dbReference type="ARBA" id="ARBA00022692"/>
    </source>
</evidence>
<evidence type="ECO:0000256" key="6">
    <source>
        <dbReference type="ARBA" id="ARBA00022989"/>
    </source>
</evidence>
<protein>
    <recommendedName>
        <fullName evidence="3">Cysteine and tyrosine-rich protein 1</fullName>
    </recommendedName>
</protein>
<reference evidence="9" key="1">
    <citation type="submission" date="2020-07" db="EMBL/GenBank/DDBJ databases">
        <title>A long reads based de novo assembly of the rainbow trout Arlee double haploid line genome.</title>
        <authorList>
            <person name="Gao G."/>
            <person name="Palti Y."/>
        </authorList>
    </citation>
    <scope>NUCLEOTIDE SEQUENCE [LARGE SCALE GENOMIC DNA]</scope>
</reference>
<evidence type="ECO:0000313" key="9">
    <source>
        <dbReference type="Ensembl" id="ENSOMYP00000084404.1"/>
    </source>
</evidence>
<reference evidence="9" key="2">
    <citation type="submission" date="2025-08" db="UniProtKB">
        <authorList>
            <consortium name="Ensembl"/>
        </authorList>
    </citation>
    <scope>IDENTIFICATION</scope>
</reference>
<dbReference type="Pfam" id="PF10873">
    <property type="entry name" value="CYYR1"/>
    <property type="match status" value="1"/>
</dbReference>
<dbReference type="PANTHER" id="PTHR38490">
    <property type="entry name" value="CYSTEINE AND TYROSINE-RICH PROTEIN 1"/>
    <property type="match status" value="1"/>
</dbReference>
<organism evidence="9 10">
    <name type="scientific">Oncorhynchus mykiss</name>
    <name type="common">Rainbow trout</name>
    <name type="synonym">Salmo gairdneri</name>
    <dbReference type="NCBI Taxonomy" id="8022"/>
    <lineage>
        <taxon>Eukaryota</taxon>
        <taxon>Metazoa</taxon>
        <taxon>Chordata</taxon>
        <taxon>Craniata</taxon>
        <taxon>Vertebrata</taxon>
        <taxon>Euteleostomi</taxon>
        <taxon>Actinopterygii</taxon>
        <taxon>Neopterygii</taxon>
        <taxon>Teleostei</taxon>
        <taxon>Protacanthopterygii</taxon>
        <taxon>Salmoniformes</taxon>
        <taxon>Salmonidae</taxon>
        <taxon>Salmoninae</taxon>
        <taxon>Oncorhynchus</taxon>
    </lineage>
</organism>
<feature type="transmembrane region" description="Helical" evidence="8">
    <location>
        <begin position="57"/>
        <end position="83"/>
    </location>
</feature>
<comment type="subcellular location">
    <subcellularLocation>
        <location evidence="1">Membrane</location>
        <topology evidence="1">Single-pass type I membrane protein</topology>
    </subcellularLocation>
</comment>